<name>A0A8H6WUV0_9AGAR</name>
<reference evidence="5" key="1">
    <citation type="submission" date="2020-05" db="EMBL/GenBank/DDBJ databases">
        <title>Mycena genomes resolve the evolution of fungal bioluminescence.</title>
        <authorList>
            <person name="Tsai I.J."/>
        </authorList>
    </citation>
    <scope>NUCLEOTIDE SEQUENCE</scope>
    <source>
        <strain evidence="5">CCC161011</strain>
    </source>
</reference>
<dbReference type="SUPFAM" id="SSF48403">
    <property type="entry name" value="Ankyrin repeat"/>
    <property type="match status" value="1"/>
</dbReference>
<organism evidence="5 6">
    <name type="scientific">Mycena venus</name>
    <dbReference type="NCBI Taxonomy" id="2733690"/>
    <lineage>
        <taxon>Eukaryota</taxon>
        <taxon>Fungi</taxon>
        <taxon>Dikarya</taxon>
        <taxon>Basidiomycota</taxon>
        <taxon>Agaricomycotina</taxon>
        <taxon>Agaricomycetes</taxon>
        <taxon>Agaricomycetidae</taxon>
        <taxon>Agaricales</taxon>
        <taxon>Marasmiineae</taxon>
        <taxon>Mycenaceae</taxon>
        <taxon>Mycena</taxon>
    </lineage>
</organism>
<dbReference type="PROSITE" id="PS50088">
    <property type="entry name" value="ANK_REPEAT"/>
    <property type="match status" value="1"/>
</dbReference>
<dbReference type="PANTHER" id="PTHR24201:SF16">
    <property type="entry name" value="ANKYRIN-1-LIKE-RELATED"/>
    <property type="match status" value="1"/>
</dbReference>
<feature type="region of interest" description="Disordered" evidence="4">
    <location>
        <begin position="225"/>
        <end position="292"/>
    </location>
</feature>
<dbReference type="GO" id="GO:0005634">
    <property type="term" value="C:nucleus"/>
    <property type="evidence" value="ECO:0007669"/>
    <property type="project" value="TreeGrafter"/>
</dbReference>
<feature type="compositionally biased region" description="Acidic residues" evidence="4">
    <location>
        <begin position="246"/>
        <end position="255"/>
    </location>
</feature>
<feature type="compositionally biased region" description="Low complexity" evidence="4">
    <location>
        <begin position="337"/>
        <end position="348"/>
    </location>
</feature>
<evidence type="ECO:0000256" key="3">
    <source>
        <dbReference type="PROSITE-ProRule" id="PRU00023"/>
    </source>
</evidence>
<dbReference type="InterPro" id="IPR002110">
    <property type="entry name" value="Ankyrin_rpt"/>
</dbReference>
<proteinExistence type="predicted"/>
<keyword evidence="1" id="KW-0677">Repeat</keyword>
<feature type="region of interest" description="Disordered" evidence="4">
    <location>
        <begin position="337"/>
        <end position="356"/>
    </location>
</feature>
<comment type="caution">
    <text evidence="5">The sequence shown here is derived from an EMBL/GenBank/DDBJ whole genome shotgun (WGS) entry which is preliminary data.</text>
</comment>
<feature type="repeat" description="ANK" evidence="3">
    <location>
        <begin position="402"/>
        <end position="434"/>
    </location>
</feature>
<evidence type="ECO:0000256" key="2">
    <source>
        <dbReference type="ARBA" id="ARBA00023043"/>
    </source>
</evidence>
<dbReference type="OrthoDB" id="7464126at2759"/>
<dbReference type="SMART" id="SM00248">
    <property type="entry name" value="ANK"/>
    <property type="match status" value="2"/>
</dbReference>
<dbReference type="PANTHER" id="PTHR24201">
    <property type="entry name" value="ANK_REP_REGION DOMAIN-CONTAINING PROTEIN"/>
    <property type="match status" value="1"/>
</dbReference>
<evidence type="ECO:0000313" key="6">
    <source>
        <dbReference type="Proteomes" id="UP000620124"/>
    </source>
</evidence>
<dbReference type="InterPro" id="IPR050776">
    <property type="entry name" value="Ank_Repeat/CDKN_Inhibitor"/>
</dbReference>
<accession>A0A8H6WUV0</accession>
<dbReference type="Gene3D" id="1.25.40.20">
    <property type="entry name" value="Ankyrin repeat-containing domain"/>
    <property type="match status" value="1"/>
</dbReference>
<evidence type="ECO:0000313" key="5">
    <source>
        <dbReference type="EMBL" id="KAF7329011.1"/>
    </source>
</evidence>
<evidence type="ECO:0000256" key="1">
    <source>
        <dbReference type="ARBA" id="ARBA00022737"/>
    </source>
</evidence>
<feature type="region of interest" description="Disordered" evidence="4">
    <location>
        <begin position="462"/>
        <end position="482"/>
    </location>
</feature>
<feature type="compositionally biased region" description="Basic and acidic residues" evidence="4">
    <location>
        <begin position="281"/>
        <end position="292"/>
    </location>
</feature>
<sequence length="482" mass="53236">MSFGVGVGDIALVTTLTWKLYKSCKDSSEDFRRMASELAGLHAILGETKEFLEEHGQEVEDSRKNRLTILMGNCHESLEDLHALYRRYDSLNTNAQRTWDRMRFGLSDLSDIRHRLISSTTMLTSFIAMLNNASTSRVEKRLNKFVAEVQAGMREGSVMSVSNVATTIESPEVWAQLIRELEDVGISAVVVEQRHDFIVSWFRDALTNGLLDENARVVGLDVASMSGRETPNDDEGPCSRTLSPTNDDDDDDDEGPDSRSLTPTNDVEGDPSWYYPALSHSSHDSSEPPRKTVGHLREAIDLSIATSEFNAEVQRTRNERNVAELLDPLAAMSTYSLSLPSPDSASSSQTTLPTPRRRSTFGLVQKLFQKPTAIIQAASDGDIDRVAPDDPIGVDVNAVDRWGWSALSMCGYGGHVAIARLLLDNGAKIENVDVDGDTPKSLAANRGHTDVVIMLEQEEELRKLNAKDPNQAPRRTKSRTSS</sequence>
<protein>
    <submittedName>
        <fullName evidence="5">ANK-REP-REGION domain-containing protein</fullName>
    </submittedName>
</protein>
<dbReference type="InterPro" id="IPR036770">
    <property type="entry name" value="Ankyrin_rpt-contain_sf"/>
</dbReference>
<dbReference type="AlphaFoldDB" id="A0A8H6WUV0"/>
<keyword evidence="6" id="KW-1185">Reference proteome</keyword>
<dbReference type="Proteomes" id="UP000620124">
    <property type="component" value="Unassembled WGS sequence"/>
</dbReference>
<dbReference type="Pfam" id="PF12796">
    <property type="entry name" value="Ank_2"/>
    <property type="match status" value="1"/>
</dbReference>
<keyword evidence="2 3" id="KW-0040">ANK repeat</keyword>
<evidence type="ECO:0000256" key="4">
    <source>
        <dbReference type="SAM" id="MobiDB-lite"/>
    </source>
</evidence>
<dbReference type="EMBL" id="JACAZI010000034">
    <property type="protein sequence ID" value="KAF7329011.1"/>
    <property type="molecule type" value="Genomic_DNA"/>
</dbReference>
<gene>
    <name evidence="5" type="ORF">MVEN_02531200</name>
</gene>